<evidence type="ECO:0000313" key="1">
    <source>
        <dbReference type="EMBL" id="BBZ75492.1"/>
    </source>
</evidence>
<reference evidence="1 2" key="1">
    <citation type="journal article" date="2019" name="Emerg. Microbes Infect.">
        <title>Comprehensive subspecies identification of 175 nontuberculous mycobacteria species based on 7547 genomic profiles.</title>
        <authorList>
            <person name="Matsumoto Y."/>
            <person name="Kinjo T."/>
            <person name="Motooka D."/>
            <person name="Nabeya D."/>
            <person name="Jung N."/>
            <person name="Uechi K."/>
            <person name="Horii T."/>
            <person name="Iida T."/>
            <person name="Fujita J."/>
            <person name="Nakamura S."/>
        </authorList>
    </citation>
    <scope>NUCLEOTIDE SEQUENCE [LARGE SCALE GENOMIC DNA]</scope>
    <source>
        <strain evidence="1 2">JCM 30275</strain>
    </source>
</reference>
<keyword evidence="2" id="KW-1185">Reference proteome</keyword>
<evidence type="ECO:0000313" key="2">
    <source>
        <dbReference type="Proteomes" id="UP000467249"/>
    </source>
</evidence>
<dbReference type="EMBL" id="AP022620">
    <property type="protein sequence ID" value="BBZ75492.1"/>
    <property type="molecule type" value="Genomic_DNA"/>
</dbReference>
<dbReference type="AlphaFoldDB" id="A0A6N4W619"/>
<proteinExistence type="predicted"/>
<dbReference type="SUPFAM" id="SSF159245">
    <property type="entry name" value="AttH-like"/>
    <property type="match status" value="1"/>
</dbReference>
<dbReference type="RefSeq" id="WP_163803086.1">
    <property type="nucleotide sequence ID" value="NZ_AP022620.1"/>
</dbReference>
<sequence length="390" mass="43137">MTDVILTAADEYLNHQMVASFEQVGTTDRNWTEKGYIVAYDVSGEIMVTAGIGKYSNRDVMDGFAGVAVPGKQYNVRATRELRPELDRTVVGPISWEVVHAPSHNRIMLAENELGVSYDVTYESDFAPIVGAPGERRDRGITGNHTIRYFQPGRASGTVTVEGRTYRLDPDRSYAYKDRSWGIRTMSGIPNPNSFWFNDPSAAPETGLRPAPGHGEGVLHGYLNFSFGSWCLSSTFTQGPDGRPMKSSTGSTEGFIAFAGTNRPRLRIANLELDFEFWPGTRRAKSLHAHAELEDGSTRDITCTWKDLVYYFRGGGYFGFRGWWQGGYRGALDVGGEVMDLRNKANLDELYGCEEIAVDCVCGEETGHGVMEPWAIGSLPRYGITEDTLG</sequence>
<organism evidence="1 2">
    <name type="scientific">Mycolicibacterium anyangense</name>
    <dbReference type="NCBI Taxonomy" id="1431246"/>
    <lineage>
        <taxon>Bacteria</taxon>
        <taxon>Bacillati</taxon>
        <taxon>Actinomycetota</taxon>
        <taxon>Actinomycetes</taxon>
        <taxon>Mycobacteriales</taxon>
        <taxon>Mycobacteriaceae</taxon>
        <taxon>Mycolicibacterium</taxon>
    </lineage>
</organism>
<dbReference type="Proteomes" id="UP000467249">
    <property type="component" value="Chromosome"/>
</dbReference>
<dbReference type="KEGG" id="many:MANY_08290"/>
<name>A0A6N4W619_9MYCO</name>
<protein>
    <submittedName>
        <fullName evidence="1">Uncharacterized protein</fullName>
    </submittedName>
</protein>
<gene>
    <name evidence="1" type="ORF">MANY_08290</name>
</gene>
<accession>A0A6N4W619</accession>